<keyword evidence="1" id="KW-0614">Plasmid</keyword>
<gene>
    <name evidence="2" type="ORF">BK300_24950</name>
    <name evidence="1" type="ORF">pEC012_00010</name>
</gene>
<dbReference type="EMBL" id="KT282968">
    <property type="protein sequence ID" value="ALS39182.1"/>
    <property type="molecule type" value="Genomic_DNA"/>
</dbReference>
<dbReference type="AlphaFoldDB" id="A0A0U2W034"/>
<evidence type="ECO:0000313" key="3">
    <source>
        <dbReference type="Proteomes" id="UP000184077"/>
    </source>
</evidence>
<accession>A0A0U2W034</accession>
<geneLocation type="plasmid" evidence="1">
    <name>pEC012</name>
</geneLocation>
<proteinExistence type="predicted"/>
<reference evidence="2 3" key="2">
    <citation type="submission" date="2016-10" db="EMBL/GenBank/DDBJ databases">
        <title>Comprehensive resistome analysis reveals the prevalence of NDM and MCR-1 in Chinese poultry production.</title>
        <authorList>
            <person name="Wang Y."/>
            <person name="Zhang R."/>
            <person name="Li J."/>
            <person name="Wu Z."/>
            <person name="Wenjuan Y."/>
            <person name="Schwarz S."/>
            <person name="Tyrrell J."/>
            <person name="Zheng Y."/>
            <person name="Wang S."/>
            <person name="Shen Z."/>
            <person name="Liu Z."/>
            <person name="Lei L."/>
            <person name="Li M."/>
            <person name="Zhang Q."/>
            <person name="Wu C."/>
            <person name="Zhang Q."/>
            <person name="Wu Y."/>
            <person name="Walsh T."/>
            <person name="Shen J."/>
        </authorList>
    </citation>
    <scope>NUCLEOTIDE SEQUENCE [LARGE SCALE GENOMIC DNA]</scope>
    <source>
        <strain evidence="2 3">574</strain>
    </source>
</reference>
<evidence type="ECO:0000313" key="2">
    <source>
        <dbReference type="EMBL" id="OJN33330.1"/>
    </source>
</evidence>
<name>A0A0U2W034_ECOLX</name>
<dbReference type="Proteomes" id="UP000184077">
    <property type="component" value="Unassembled WGS sequence"/>
</dbReference>
<evidence type="ECO:0000313" key="1">
    <source>
        <dbReference type="EMBL" id="ALS39182.1"/>
    </source>
</evidence>
<sequence>MKLFHGTYEKTVPIIKPGEFAMSGNNVFDGLFSSPERDIAASHGNPVFIYHVDDDKIAKSRDLDARFQEVYAFLHNELDTADVEEIADRVMWDNNSDIEDFADILSPRLGSDINGAYSWELQRLRGRVAAYLGFDAIEMNDEYGTSYLIVNPQIKDE</sequence>
<dbReference type="InterPro" id="IPR058829">
    <property type="entry name" value="AcrIF11-like"/>
</dbReference>
<dbReference type="EMBL" id="MOHC01000062">
    <property type="protein sequence ID" value="OJN33330.1"/>
    <property type="molecule type" value="Genomic_DNA"/>
</dbReference>
<organism evidence="1">
    <name type="scientific">Escherichia coli</name>
    <dbReference type="NCBI Taxonomy" id="562"/>
    <lineage>
        <taxon>Bacteria</taxon>
        <taxon>Pseudomonadati</taxon>
        <taxon>Pseudomonadota</taxon>
        <taxon>Gammaproteobacteria</taxon>
        <taxon>Enterobacterales</taxon>
        <taxon>Enterobacteriaceae</taxon>
        <taxon>Escherichia</taxon>
    </lineage>
</organism>
<dbReference type="RefSeq" id="WP_058100828.1">
    <property type="nucleotide sequence ID" value="NZ_BPFP01000057.1"/>
</dbReference>
<dbReference type="Pfam" id="PF26151">
    <property type="entry name" value="AcrIF11_ADP_ribosyl"/>
    <property type="match status" value="1"/>
</dbReference>
<protein>
    <submittedName>
        <fullName evidence="1">Uncharacterized protein</fullName>
    </submittedName>
</protein>
<reference evidence="1" key="1">
    <citation type="submission" date="2015-07" db="EMBL/GenBank/DDBJ databases">
        <title>Complete Nucleotide Sequences of Plasmids pEC012, a novel IncI1 plasmid harboring blaCTX-M-65, rmtB, fosA3, FloR and OqxAB in avian Escherichia coli ST117 isolate.</title>
        <authorList>
            <person name="Pan Y.-S."/>
            <person name="Zong Z.-Y."/>
        </authorList>
    </citation>
    <scope>NUCLEOTIDE SEQUENCE</scope>
    <source>
        <strain evidence="1">EC012</strain>
        <plasmid evidence="1">pEC012</plasmid>
    </source>
</reference>